<dbReference type="EMBL" id="JAEUBE010000375">
    <property type="protein sequence ID" value="KAH3663325.1"/>
    <property type="molecule type" value="Genomic_DNA"/>
</dbReference>
<evidence type="ECO:0000313" key="2">
    <source>
        <dbReference type="Proteomes" id="UP000769157"/>
    </source>
</evidence>
<dbReference type="GeneID" id="70237279"/>
<dbReference type="AlphaFoldDB" id="A0A9P8P1C6"/>
<keyword evidence="2" id="KW-1185">Reference proteome</keyword>
<comment type="caution">
    <text evidence="1">The sequence shown here is derived from an EMBL/GenBank/DDBJ whole genome shotgun (WGS) entry which is preliminary data.</text>
</comment>
<dbReference type="Proteomes" id="UP000769157">
    <property type="component" value="Unassembled WGS sequence"/>
</dbReference>
<proteinExistence type="predicted"/>
<gene>
    <name evidence="1" type="ORF">OGAPHI_005315</name>
</gene>
<reference evidence="1" key="2">
    <citation type="submission" date="2021-01" db="EMBL/GenBank/DDBJ databases">
        <authorList>
            <person name="Schikora-Tamarit M.A."/>
        </authorList>
    </citation>
    <scope>NUCLEOTIDE SEQUENCE</scope>
    <source>
        <strain evidence="1">CBS6075</strain>
    </source>
</reference>
<sequence>MFVELSTSSVHFEGSNRNRFLNISYSRSMVLMKYAMLLCASWMQSLDVSCAATCCWMIGFNRLDRDLKYWL</sequence>
<name>A0A9P8P1C6_9ASCO</name>
<reference evidence="1" key="1">
    <citation type="journal article" date="2021" name="Open Biol.">
        <title>Shared evolutionary footprints suggest mitochondrial oxidative damage underlies multiple complex I losses in fungi.</title>
        <authorList>
            <person name="Schikora-Tamarit M.A."/>
            <person name="Marcet-Houben M."/>
            <person name="Nosek J."/>
            <person name="Gabaldon T."/>
        </authorList>
    </citation>
    <scope>NUCLEOTIDE SEQUENCE</scope>
    <source>
        <strain evidence="1">CBS6075</strain>
    </source>
</reference>
<protein>
    <submittedName>
        <fullName evidence="1">Uncharacterized protein</fullName>
    </submittedName>
</protein>
<accession>A0A9P8P1C6</accession>
<evidence type="ECO:0000313" key="1">
    <source>
        <dbReference type="EMBL" id="KAH3663325.1"/>
    </source>
</evidence>
<dbReference type="RefSeq" id="XP_046059748.1">
    <property type="nucleotide sequence ID" value="XM_046206486.1"/>
</dbReference>
<organism evidence="1 2">
    <name type="scientific">Ogataea philodendri</name>
    <dbReference type="NCBI Taxonomy" id="1378263"/>
    <lineage>
        <taxon>Eukaryota</taxon>
        <taxon>Fungi</taxon>
        <taxon>Dikarya</taxon>
        <taxon>Ascomycota</taxon>
        <taxon>Saccharomycotina</taxon>
        <taxon>Pichiomycetes</taxon>
        <taxon>Pichiales</taxon>
        <taxon>Pichiaceae</taxon>
        <taxon>Ogataea</taxon>
    </lineage>
</organism>